<dbReference type="STRING" id="42673.A0A2K0WMB9"/>
<reference evidence="1 2" key="1">
    <citation type="submission" date="2017-06" db="EMBL/GenBank/DDBJ databases">
        <title>Genome of Fusarium nygamai isolate CS10214.</title>
        <authorList>
            <person name="Gardiner D.M."/>
            <person name="Obanor F."/>
            <person name="Kazan K."/>
        </authorList>
    </citation>
    <scope>NUCLEOTIDE SEQUENCE [LARGE SCALE GENOMIC DNA]</scope>
    <source>
        <strain evidence="1 2">CS10214</strain>
    </source>
</reference>
<organism evidence="1 2">
    <name type="scientific">Gibberella nygamai</name>
    <name type="common">Bean root rot disease fungus</name>
    <name type="synonym">Fusarium nygamai</name>
    <dbReference type="NCBI Taxonomy" id="42673"/>
    <lineage>
        <taxon>Eukaryota</taxon>
        <taxon>Fungi</taxon>
        <taxon>Dikarya</taxon>
        <taxon>Ascomycota</taxon>
        <taxon>Pezizomycotina</taxon>
        <taxon>Sordariomycetes</taxon>
        <taxon>Hypocreomycetidae</taxon>
        <taxon>Hypocreales</taxon>
        <taxon>Nectriaceae</taxon>
        <taxon>Fusarium</taxon>
        <taxon>Fusarium fujikuroi species complex</taxon>
    </lineage>
</organism>
<protein>
    <recommendedName>
        <fullName evidence="3">BTB domain-containing protein</fullName>
    </recommendedName>
</protein>
<evidence type="ECO:0008006" key="3">
    <source>
        <dbReference type="Google" id="ProtNLM"/>
    </source>
</evidence>
<dbReference type="InterPro" id="IPR011333">
    <property type="entry name" value="SKP1/BTB/POZ_sf"/>
</dbReference>
<proteinExistence type="predicted"/>
<dbReference type="Gene3D" id="3.30.710.10">
    <property type="entry name" value="Potassium Channel Kv1.1, Chain A"/>
    <property type="match status" value="1"/>
</dbReference>
<sequence>MSSESELNTPVQVLTPNGDVVLVVGREEARIQIASEFLTLASPVFDAMLNLKFSEGIKLHEGDKSPVDIKLPEDDGLATAQALKTLYGSYPEMLLLTPDQIQKVSIVVDKYDMSARFAMAGTVWMDCDPINLEDAWKLMTASYWLDHQVGFRRMSEYVIRKLNHAQIFRLANETFDVALGLKLGMALLLLHYALSQVMVHPKGGLCLPCFKIAVEDPVGMQPGCPCSSNHRSG</sequence>
<dbReference type="Proteomes" id="UP000236664">
    <property type="component" value="Unassembled WGS sequence"/>
</dbReference>
<name>A0A2K0WMB9_GIBNY</name>
<dbReference type="EMBL" id="MTQA01000053">
    <property type="protein sequence ID" value="PNP83420.1"/>
    <property type="molecule type" value="Genomic_DNA"/>
</dbReference>
<keyword evidence="2" id="KW-1185">Reference proteome</keyword>
<accession>A0A2K0WMB9</accession>
<evidence type="ECO:0000313" key="2">
    <source>
        <dbReference type="Proteomes" id="UP000236664"/>
    </source>
</evidence>
<gene>
    <name evidence="1" type="ORF">FNYG_02983</name>
</gene>
<dbReference type="OrthoDB" id="5275938at2759"/>
<evidence type="ECO:0000313" key="1">
    <source>
        <dbReference type="EMBL" id="PNP83420.1"/>
    </source>
</evidence>
<dbReference type="AlphaFoldDB" id="A0A2K0WMB9"/>
<comment type="caution">
    <text evidence="1">The sequence shown here is derived from an EMBL/GenBank/DDBJ whole genome shotgun (WGS) entry which is preliminary data.</text>
</comment>